<dbReference type="EMBL" id="JACSNX010000015">
    <property type="protein sequence ID" value="MBM6851709.1"/>
    <property type="molecule type" value="Genomic_DNA"/>
</dbReference>
<organism evidence="1 2">
    <name type="scientific">Oscillibacter valericigenes</name>
    <dbReference type="NCBI Taxonomy" id="351091"/>
    <lineage>
        <taxon>Bacteria</taxon>
        <taxon>Bacillati</taxon>
        <taxon>Bacillota</taxon>
        <taxon>Clostridia</taxon>
        <taxon>Eubacteriales</taxon>
        <taxon>Oscillospiraceae</taxon>
        <taxon>Oscillibacter</taxon>
    </lineage>
</organism>
<evidence type="ECO:0000313" key="2">
    <source>
        <dbReference type="Proteomes" id="UP000719500"/>
    </source>
</evidence>
<dbReference type="Proteomes" id="UP000719500">
    <property type="component" value="Unassembled WGS sequence"/>
</dbReference>
<accession>A0ABS2FVS2</accession>
<reference evidence="1 2" key="1">
    <citation type="journal article" date="2021" name="Sci. Rep.">
        <title>The distribution of antibiotic resistance genes in chicken gut microbiota commensals.</title>
        <authorList>
            <person name="Juricova H."/>
            <person name="Matiasovicova J."/>
            <person name="Kubasova T."/>
            <person name="Cejkova D."/>
            <person name="Rychlik I."/>
        </authorList>
    </citation>
    <scope>NUCLEOTIDE SEQUENCE [LARGE SCALE GENOMIC DNA]</scope>
    <source>
        <strain evidence="1 2">An411</strain>
    </source>
</reference>
<protein>
    <submittedName>
        <fullName evidence="1">Uncharacterized protein</fullName>
    </submittedName>
</protein>
<dbReference type="RefSeq" id="WP_204804684.1">
    <property type="nucleotide sequence ID" value="NZ_JACSNX010000015.1"/>
</dbReference>
<proteinExistence type="predicted"/>
<sequence>MVEETFGEDLSDYTAEDDEILTEAAIAQYGTEQFDRLSQLVTELTAAAWNQSEESGGGEPPAYTVERPFGPIKGACFWEVPVAVSLAGDLTGLVEISRGDRVQEMKISNSVSVEIPLEQADGPSDGTHLANGKAATHRVFTGVLWGVILEGPGEAEYRVARPRGAGYAHLAQISSPLYVERAGDRAVVTCEHFLEFQQTLERDPGRFLS</sequence>
<gene>
    <name evidence="1" type="ORF">H9X91_09710</name>
</gene>
<comment type="caution">
    <text evidence="1">The sequence shown here is derived from an EMBL/GenBank/DDBJ whole genome shotgun (WGS) entry which is preliminary data.</text>
</comment>
<keyword evidence="2" id="KW-1185">Reference proteome</keyword>
<name>A0ABS2FVS2_9FIRM</name>
<evidence type="ECO:0000313" key="1">
    <source>
        <dbReference type="EMBL" id="MBM6851709.1"/>
    </source>
</evidence>